<dbReference type="PROSITE" id="PS50280">
    <property type="entry name" value="SET"/>
    <property type="match status" value="1"/>
</dbReference>
<gene>
    <name evidence="2" type="primary">Contig11681.g593</name>
    <name evidence="2" type="ORF">STYLEM_18070</name>
</gene>
<dbReference type="Pfam" id="PF00856">
    <property type="entry name" value="SET"/>
    <property type="match status" value="1"/>
</dbReference>
<dbReference type="AlphaFoldDB" id="A0A078B616"/>
<dbReference type="SUPFAM" id="SSF82199">
    <property type="entry name" value="SET domain"/>
    <property type="match status" value="1"/>
</dbReference>
<dbReference type="InParanoid" id="A0A078B616"/>
<dbReference type="InterPro" id="IPR001214">
    <property type="entry name" value="SET_dom"/>
</dbReference>
<sequence>MKTDNKNKEFMANLKLFNEQIATMISNAGKILKKSDDKKEEAMNYAMVTFLKNYSQGFEVNMDNFKTVIHLYFISICNGFGIADNQMLRIGTGLYSPTNLINHSCEPSAMVIFNGKRQFIVSCRDIEPDEEITISYVDNGIKERLIRSQYLIDQYYFNCSCIRCLKQIQENTDKSELQLSQNLSEDLEQLNLQALQLEQEGQFKVSLDILLSLLETVKQGCYISQIQKEIYERITYLAVQLKDYKTASVFQNQLVDLCEILYLQKDHLPHPLMAMHYYQQGKLMSQRKKYDESVLALQKASSLISDYYGIKSKIDGKMIDEKLVNEVNENLLANIQLQQNKKNKSKDNQL</sequence>
<accession>A0A078B616</accession>
<evidence type="ECO:0000313" key="3">
    <source>
        <dbReference type="Proteomes" id="UP000039865"/>
    </source>
</evidence>
<reference evidence="2 3" key="1">
    <citation type="submission" date="2014-06" db="EMBL/GenBank/DDBJ databases">
        <authorList>
            <person name="Swart Estienne"/>
        </authorList>
    </citation>
    <scope>NUCLEOTIDE SEQUENCE [LARGE SCALE GENOMIC DNA]</scope>
    <source>
        <strain evidence="2 3">130c</strain>
    </source>
</reference>
<dbReference type="Proteomes" id="UP000039865">
    <property type="component" value="Unassembled WGS sequence"/>
</dbReference>
<protein>
    <recommendedName>
        <fullName evidence="1">SET domain-containing protein</fullName>
    </recommendedName>
</protein>
<dbReference type="InterPro" id="IPR011990">
    <property type="entry name" value="TPR-like_helical_dom_sf"/>
</dbReference>
<evidence type="ECO:0000259" key="1">
    <source>
        <dbReference type="PROSITE" id="PS50280"/>
    </source>
</evidence>
<proteinExistence type="predicted"/>
<evidence type="ECO:0000313" key="2">
    <source>
        <dbReference type="EMBL" id="CDW88943.1"/>
    </source>
</evidence>
<dbReference type="Gene3D" id="2.170.270.10">
    <property type="entry name" value="SET domain"/>
    <property type="match status" value="1"/>
</dbReference>
<name>A0A078B616_STYLE</name>
<organism evidence="2 3">
    <name type="scientific">Stylonychia lemnae</name>
    <name type="common">Ciliate</name>
    <dbReference type="NCBI Taxonomy" id="5949"/>
    <lineage>
        <taxon>Eukaryota</taxon>
        <taxon>Sar</taxon>
        <taxon>Alveolata</taxon>
        <taxon>Ciliophora</taxon>
        <taxon>Intramacronucleata</taxon>
        <taxon>Spirotrichea</taxon>
        <taxon>Stichotrichia</taxon>
        <taxon>Sporadotrichida</taxon>
        <taxon>Oxytrichidae</taxon>
        <taxon>Stylonychinae</taxon>
        <taxon>Stylonychia</taxon>
    </lineage>
</organism>
<feature type="domain" description="SET" evidence="1">
    <location>
        <begin position="28"/>
        <end position="137"/>
    </location>
</feature>
<dbReference type="InterPro" id="IPR046341">
    <property type="entry name" value="SET_dom_sf"/>
</dbReference>
<dbReference type="EMBL" id="CCKQ01017063">
    <property type="protein sequence ID" value="CDW88943.1"/>
    <property type="molecule type" value="Genomic_DNA"/>
</dbReference>
<keyword evidence="3" id="KW-1185">Reference proteome</keyword>
<dbReference type="SUPFAM" id="SSF48452">
    <property type="entry name" value="TPR-like"/>
    <property type="match status" value="1"/>
</dbReference>
<dbReference type="InterPro" id="IPR050869">
    <property type="entry name" value="H3K4_H4K5_MeTrfase"/>
</dbReference>
<dbReference type="OrthoDB" id="406065at2759"/>
<dbReference type="PANTHER" id="PTHR12197">
    <property type="entry name" value="HISTONE-LYSINE N-METHYLTRANSFERASE SMYD"/>
    <property type="match status" value="1"/>
</dbReference>
<dbReference type="Gene3D" id="1.25.40.10">
    <property type="entry name" value="Tetratricopeptide repeat domain"/>
    <property type="match status" value="1"/>
</dbReference>